<dbReference type="PROSITE" id="PS51375">
    <property type="entry name" value="PPR"/>
    <property type="match status" value="5"/>
</dbReference>
<evidence type="ECO:0000256" key="3">
    <source>
        <dbReference type="PROSITE-ProRule" id="PRU00708"/>
    </source>
</evidence>
<dbReference type="NCBIfam" id="TIGR00756">
    <property type="entry name" value="PPR"/>
    <property type="match status" value="5"/>
</dbReference>
<comment type="caution">
    <text evidence="4">The sequence shown here is derived from an EMBL/GenBank/DDBJ whole genome shotgun (WGS) entry which is preliminary data.</text>
</comment>
<feature type="repeat" description="PPR" evidence="3">
    <location>
        <begin position="222"/>
        <end position="252"/>
    </location>
</feature>
<protein>
    <submittedName>
        <fullName evidence="4">Uncharacterized protein</fullName>
    </submittedName>
</protein>
<dbReference type="Gene3D" id="1.25.40.10">
    <property type="entry name" value="Tetratricopeptide repeat domain"/>
    <property type="match status" value="4"/>
</dbReference>
<dbReference type="InterPro" id="IPR046960">
    <property type="entry name" value="PPR_At4g14850-like_plant"/>
</dbReference>
<dbReference type="InterPro" id="IPR002885">
    <property type="entry name" value="PPR_rpt"/>
</dbReference>
<reference evidence="4 5" key="1">
    <citation type="submission" date="2021-07" db="EMBL/GenBank/DDBJ databases">
        <title>The Aristolochia fimbriata genome: insights into angiosperm evolution, floral development and chemical biosynthesis.</title>
        <authorList>
            <person name="Jiao Y."/>
        </authorList>
    </citation>
    <scope>NUCLEOTIDE SEQUENCE [LARGE SCALE GENOMIC DNA]</scope>
    <source>
        <strain evidence="4">IBCAS-2021</strain>
        <tissue evidence="4">Leaf</tissue>
    </source>
</reference>
<dbReference type="GO" id="GO:0009451">
    <property type="term" value="P:RNA modification"/>
    <property type="evidence" value="ECO:0007669"/>
    <property type="project" value="InterPro"/>
</dbReference>
<dbReference type="Pfam" id="PF20431">
    <property type="entry name" value="E_motif"/>
    <property type="match status" value="1"/>
</dbReference>
<gene>
    <name evidence="4" type="ORF">H6P81_013449</name>
</gene>
<comment type="similarity">
    <text evidence="1">Belongs to the PPR family. PCMP-H subfamily.</text>
</comment>
<dbReference type="AlphaFoldDB" id="A0AAV7EG06"/>
<dbReference type="EMBL" id="JAINDJ010000005">
    <property type="protein sequence ID" value="KAG9447321.1"/>
    <property type="molecule type" value="Genomic_DNA"/>
</dbReference>
<dbReference type="FunFam" id="1.25.40.10:FF:000333">
    <property type="entry name" value="Pentatricopeptide repeat-containing protein"/>
    <property type="match status" value="1"/>
</dbReference>
<keyword evidence="5" id="KW-1185">Reference proteome</keyword>
<dbReference type="FunFam" id="1.25.40.10:FF:000427">
    <property type="entry name" value="Pentatricopeptide repeat-containing protein chloroplastic"/>
    <property type="match status" value="1"/>
</dbReference>
<feature type="repeat" description="PPR" evidence="3">
    <location>
        <begin position="426"/>
        <end position="461"/>
    </location>
</feature>
<evidence type="ECO:0000313" key="5">
    <source>
        <dbReference type="Proteomes" id="UP000825729"/>
    </source>
</evidence>
<evidence type="ECO:0000256" key="1">
    <source>
        <dbReference type="ARBA" id="ARBA00006643"/>
    </source>
</evidence>
<feature type="repeat" description="PPR" evidence="3">
    <location>
        <begin position="294"/>
        <end position="324"/>
    </location>
</feature>
<dbReference type="Proteomes" id="UP000825729">
    <property type="component" value="Unassembled WGS sequence"/>
</dbReference>
<feature type="repeat" description="PPR" evidence="3">
    <location>
        <begin position="325"/>
        <end position="359"/>
    </location>
</feature>
<dbReference type="Pfam" id="PF13041">
    <property type="entry name" value="PPR_2"/>
    <property type="match status" value="4"/>
</dbReference>
<feature type="repeat" description="PPR" evidence="3">
    <location>
        <begin position="119"/>
        <end position="153"/>
    </location>
</feature>
<keyword evidence="2" id="KW-0677">Repeat</keyword>
<dbReference type="FunFam" id="1.25.40.10:FF:000184">
    <property type="entry name" value="Pentatricopeptide repeat-containing protein, chloroplastic"/>
    <property type="match status" value="1"/>
</dbReference>
<accession>A0AAV7EG06</accession>
<proteinExistence type="inferred from homology"/>
<dbReference type="Pfam" id="PF01535">
    <property type="entry name" value="PPR"/>
    <property type="match status" value="1"/>
</dbReference>
<dbReference type="GO" id="GO:0003723">
    <property type="term" value="F:RNA binding"/>
    <property type="evidence" value="ECO:0007669"/>
    <property type="project" value="InterPro"/>
</dbReference>
<dbReference type="PANTHER" id="PTHR47926">
    <property type="entry name" value="PENTATRICOPEPTIDE REPEAT-CONTAINING PROTEIN"/>
    <property type="match status" value="1"/>
</dbReference>
<dbReference type="InterPro" id="IPR011990">
    <property type="entry name" value="TPR-like_helical_dom_sf"/>
</dbReference>
<name>A0AAV7EG06_ARIFI</name>
<evidence type="ECO:0000256" key="2">
    <source>
        <dbReference type="ARBA" id="ARBA00022737"/>
    </source>
</evidence>
<dbReference type="PANTHER" id="PTHR47926:SF345">
    <property type="entry name" value="(WILD MALAYSIAN BANANA) HYPOTHETICAL PROTEIN"/>
    <property type="match status" value="1"/>
</dbReference>
<dbReference type="InterPro" id="IPR046848">
    <property type="entry name" value="E_motif"/>
</dbReference>
<evidence type="ECO:0000313" key="4">
    <source>
        <dbReference type="EMBL" id="KAG9447321.1"/>
    </source>
</evidence>
<organism evidence="4 5">
    <name type="scientific">Aristolochia fimbriata</name>
    <name type="common">White veined hardy Dutchman's pipe vine</name>
    <dbReference type="NCBI Taxonomy" id="158543"/>
    <lineage>
        <taxon>Eukaryota</taxon>
        <taxon>Viridiplantae</taxon>
        <taxon>Streptophyta</taxon>
        <taxon>Embryophyta</taxon>
        <taxon>Tracheophyta</taxon>
        <taxon>Spermatophyta</taxon>
        <taxon>Magnoliopsida</taxon>
        <taxon>Magnoliidae</taxon>
        <taxon>Piperales</taxon>
        <taxon>Aristolochiaceae</taxon>
        <taxon>Aristolochia</taxon>
    </lineage>
</organism>
<sequence length="649" mass="72949">MVSPISFTVGSNVRPTIFLAGSFESSCKLQLTNHILKLNCRRPPSTSVVLMPLCFLAFHSRSNTGRFVIPSISLEPWNLVYSHRSLRSIGTQSHLHRCHRLLCHAASSGGLFSRRTDYDIFTYNSLFQVHSRGSTPGLAISLYNEMRRHGIFPNHFTFPFVLKACGRLLVLPKGQELHSASIQLGYEFDVFVQNSLIYMYSTCGDMGTARRVFDCVPVDVGDVVTWNSMISGYLQRNRSRDALDVFRRMRMNLDLVAPNEVTAVGVLTASARITDLRLGRKVHGMVLVNGFVLDVFVGAALIDMYVKCGMVEDAERVFDIMPDRNVVCWTSMISGYSQSGQFKEAIDLFRKMQIMEIDVDPATVVCVLSACGHLGALDIGRWVHMYCERKKVEFNIKVKNALIDMYSKCGDINRALQIFYGLVHRDVFSWTIMITGLAMNGKSMDALQLFLEMELASNVAPNEITFLGVLSACSHGGLIEEGHYYFKNMKEKYNIVATLEHYGCMVDLLGRANLLADAQKFIRAMPIEPDAVIWRSILFACISNNNADLAELAAKKILQLEPRKCGVHVLLSNIYASASRWIDAKRVRKEMKDYRIRKLPGCSFIEIDGAVHEFLVSDISHPRSEIIHQTVLEIDCLIKCDGDVSDISE</sequence>